<proteinExistence type="predicted"/>
<dbReference type="AlphaFoldDB" id="A0A5C8NGG8"/>
<name>A0A5C8NGG8_9ACTN</name>
<keyword evidence="1" id="KW-1133">Transmembrane helix</keyword>
<accession>A0A5C8NGG8</accession>
<comment type="caution">
    <text evidence="2">The sequence shown here is derived from an EMBL/GenBank/DDBJ whole genome shotgun (WGS) entry which is preliminary data.</text>
</comment>
<evidence type="ECO:0000313" key="3">
    <source>
        <dbReference type="Proteomes" id="UP000321571"/>
    </source>
</evidence>
<evidence type="ECO:0000313" key="2">
    <source>
        <dbReference type="EMBL" id="TXL58003.1"/>
    </source>
</evidence>
<dbReference type="Proteomes" id="UP000321571">
    <property type="component" value="Unassembled WGS sequence"/>
</dbReference>
<sequence>MIAITTVLLALPLGYLVRNQLVASVAYAIAYLWAFTFQTLYLTRSWVGGDHSAFPKDPDTLPISYGIVASGIFAIGFGLVAVGHRLAARRGTRV</sequence>
<feature type="transmembrane region" description="Helical" evidence="1">
    <location>
        <begin position="63"/>
        <end position="83"/>
    </location>
</feature>
<keyword evidence="3" id="KW-1185">Reference proteome</keyword>
<evidence type="ECO:0008006" key="4">
    <source>
        <dbReference type="Google" id="ProtNLM"/>
    </source>
</evidence>
<organism evidence="2 3">
    <name type="scientific">Aeromicrobium terrae</name>
    <dbReference type="NCBI Taxonomy" id="2498846"/>
    <lineage>
        <taxon>Bacteria</taxon>
        <taxon>Bacillati</taxon>
        <taxon>Actinomycetota</taxon>
        <taxon>Actinomycetes</taxon>
        <taxon>Propionibacteriales</taxon>
        <taxon>Nocardioidaceae</taxon>
        <taxon>Aeromicrobium</taxon>
    </lineage>
</organism>
<feature type="transmembrane region" description="Helical" evidence="1">
    <location>
        <begin position="21"/>
        <end position="43"/>
    </location>
</feature>
<dbReference type="OrthoDB" id="4838646at2"/>
<reference evidence="2 3" key="1">
    <citation type="submission" date="2019-06" db="EMBL/GenBank/DDBJ databases">
        <title>Aeromicrobium sp. nov., isolated from a maize field.</title>
        <authorList>
            <person name="Lin S.-Y."/>
            <person name="Tsai C.-F."/>
            <person name="Young C.-C."/>
        </authorList>
    </citation>
    <scope>NUCLEOTIDE SEQUENCE [LARGE SCALE GENOMIC DNA]</scope>
    <source>
        <strain evidence="2 3">CC-CFT486</strain>
    </source>
</reference>
<gene>
    <name evidence="2" type="ORF">FHP06_11780</name>
</gene>
<keyword evidence="1" id="KW-0472">Membrane</keyword>
<dbReference type="RefSeq" id="WP_147686979.1">
    <property type="nucleotide sequence ID" value="NZ_VDUX01000005.1"/>
</dbReference>
<dbReference type="EMBL" id="VDUX01000005">
    <property type="protein sequence ID" value="TXL58003.1"/>
    <property type="molecule type" value="Genomic_DNA"/>
</dbReference>
<evidence type="ECO:0000256" key="1">
    <source>
        <dbReference type="SAM" id="Phobius"/>
    </source>
</evidence>
<protein>
    <recommendedName>
        <fullName evidence="4">Integral membrane protein</fullName>
    </recommendedName>
</protein>
<keyword evidence="1" id="KW-0812">Transmembrane</keyword>